<dbReference type="PANTHER" id="PTHR21705">
    <property type="entry name" value="RAI16 PROTEIN-RELATED"/>
    <property type="match status" value="1"/>
</dbReference>
<dbReference type="InterPro" id="IPR045669">
    <property type="entry name" value="FHIP_C"/>
</dbReference>
<accession>A0AAE0UVL6</accession>
<reference evidence="5" key="1">
    <citation type="submission" date="2023-06" db="EMBL/GenBank/DDBJ databases">
        <title>Male Hemibagrus guttatus genome.</title>
        <authorList>
            <person name="Bian C."/>
        </authorList>
    </citation>
    <scope>NUCLEOTIDE SEQUENCE</scope>
    <source>
        <strain evidence="5">Male_cb2023</strain>
        <tissue evidence="5">Muscle</tissue>
    </source>
</reference>
<protein>
    <recommendedName>
        <fullName evidence="4">FHF complex subunit HOOK-interacting protein C-terminal domain-containing protein</fullName>
    </recommendedName>
</protein>
<dbReference type="Pfam" id="PF10257">
    <property type="entry name" value="RAI16-like"/>
    <property type="match status" value="1"/>
</dbReference>
<evidence type="ECO:0000313" key="5">
    <source>
        <dbReference type="EMBL" id="KAK3519404.1"/>
    </source>
</evidence>
<feature type="compositionally biased region" description="Acidic residues" evidence="3">
    <location>
        <begin position="543"/>
        <end position="559"/>
    </location>
</feature>
<evidence type="ECO:0000256" key="3">
    <source>
        <dbReference type="SAM" id="MobiDB-lite"/>
    </source>
</evidence>
<organism evidence="5 6">
    <name type="scientific">Hemibagrus guttatus</name>
    <dbReference type="NCBI Taxonomy" id="175788"/>
    <lineage>
        <taxon>Eukaryota</taxon>
        <taxon>Metazoa</taxon>
        <taxon>Chordata</taxon>
        <taxon>Craniata</taxon>
        <taxon>Vertebrata</taxon>
        <taxon>Euteleostomi</taxon>
        <taxon>Actinopterygii</taxon>
        <taxon>Neopterygii</taxon>
        <taxon>Teleostei</taxon>
        <taxon>Ostariophysi</taxon>
        <taxon>Siluriformes</taxon>
        <taxon>Bagridae</taxon>
        <taxon>Hemibagrus</taxon>
    </lineage>
</organism>
<dbReference type="PANTHER" id="PTHR21705:SF6">
    <property type="entry name" value="FHF COMPLEX SUBUNIT HOOK-INTERACTING PROTEIN 1A"/>
    <property type="match status" value="1"/>
</dbReference>
<evidence type="ECO:0000256" key="2">
    <source>
        <dbReference type="SAM" id="Coils"/>
    </source>
</evidence>
<sequence length="1109" mass="127070">MMASVVTSGTRGQTLNLRGVDPETCMIVFKNHWAQVLRILEKHEPTRTGGHLRSHPISADEASAVQNYMEHMLFLLTEEECGVGGAMGPILEFVLLENVMERLFVWSLRRDFTEAAKLEQLCMYEMLVSRARQPLLHHKPILRPFAMLLSSCGSSSAPVEAELVRLLHRLCCMLARDDTALQLFLFHSGQDQGAANFLLFSLLLPFVHRDGPVGVQARDALVLIVALSAHDITVANHITQNTYFCPVLATGLSGLYSWLPAKLEVYGEGWHCLEEADWMKVPALVQLLNSLHFCSTVCKVAHQSVRDQLLGYIYNGFLVPVLAPALHKLTLEEVVTTTAYLDLFLRHISDHALLQTFLIFILKHRHDNVNILDTLVSRINTPFQLGTVSLALFRSLIGLYCEDVMLQLILRYLIPCSHLQHNGRRRLRERDCYSSSAAAFLSLTPSFLMAGPCTSPTLPPKPDYILWSKVTEGLLMGNRGFEDLFPGMDTFGNSRWINSKPLMHQNYLQYLSDARGIISTSVQACQVWSAPYDGLNPSPDEHQGEEEEVQDRDRDEDECPPLTTPPHQPLSLHHTCLSQTPELEWDDSYDTSPDGPENQNFHIVEHLQPPQHIQDMRKSAIMLVRGSYIEESEFQDDVLVYNLIAQRDAQDEQVASLRSPNDNTIQTETNNTQLYTSSSTNKIQHHNQQSEEASFLLNGNADEKKRDQSNDESTHVHQSKSLVLEEQVFIRDVSNTSSVEGTGEDFISQCLQLIEWDNESILGDVYFQRLTALLYDEEPEIDFNSICADDEEDDHESDEVTEQKDSDGKKRVPFTGPFISVLLSRLENMLENSVEVNLLVTGILAQLAAYPQPLLRCFLLNTQALFQTSVRSLYQVLGSVGCQIEHHADSRPEFPQMVRDVAQYLLLRDEALKDREEEVKDREENQVVEAEKEECCEEFRQKLRQALGGQVVLPDDWETTAEVIRETGRKVLGVSSRRRKEDKETWWWNEEVQDSIQRKRLAKKKWDVGRTEENRQEYKELQRRVKREVTKAKQKAYDELYTRLDTREGQKDLYRLARQRDRDGKDVQQVRVIKDRDGRVLTSEESVQRRWKEHFEELMNEENERGKKE</sequence>
<gene>
    <name evidence="5" type="ORF">QTP70_027528</name>
</gene>
<feature type="region of interest" description="Disordered" evidence="3">
    <location>
        <begin position="532"/>
        <end position="573"/>
    </location>
</feature>
<dbReference type="InterPro" id="IPR019384">
    <property type="entry name" value="FHIP"/>
</dbReference>
<comment type="caution">
    <text evidence="5">The sequence shown here is derived from an EMBL/GenBank/DDBJ whole genome shotgun (WGS) entry which is preliminary data.</text>
</comment>
<feature type="coiled-coil region" evidence="2">
    <location>
        <begin position="1008"/>
        <end position="1035"/>
    </location>
</feature>
<dbReference type="AlphaFoldDB" id="A0AAE0UVL6"/>
<feature type="region of interest" description="Disordered" evidence="3">
    <location>
        <begin position="790"/>
        <end position="809"/>
    </location>
</feature>
<dbReference type="Proteomes" id="UP001274896">
    <property type="component" value="Unassembled WGS sequence"/>
</dbReference>
<dbReference type="EMBL" id="JAUCMX010000017">
    <property type="protein sequence ID" value="KAK3519404.1"/>
    <property type="molecule type" value="Genomic_DNA"/>
</dbReference>
<feature type="domain" description="FHF complex subunit HOOK-interacting protein C-terminal" evidence="4">
    <location>
        <begin position="815"/>
        <end position="906"/>
    </location>
</feature>
<evidence type="ECO:0000259" key="4">
    <source>
        <dbReference type="Pfam" id="PF19314"/>
    </source>
</evidence>
<evidence type="ECO:0000256" key="1">
    <source>
        <dbReference type="ARBA" id="ARBA00024336"/>
    </source>
</evidence>
<dbReference type="Pfam" id="PF19314">
    <property type="entry name" value="DUF5917"/>
    <property type="match status" value="1"/>
</dbReference>
<keyword evidence="6" id="KW-1185">Reference proteome</keyword>
<keyword evidence="2" id="KW-0175">Coiled coil</keyword>
<proteinExistence type="inferred from homology"/>
<comment type="similarity">
    <text evidence="1">Belongs to the FHIP family.</text>
</comment>
<name>A0AAE0UVL6_9TELE</name>
<feature type="compositionally biased region" description="Acidic residues" evidence="3">
    <location>
        <begin position="790"/>
        <end position="800"/>
    </location>
</feature>
<evidence type="ECO:0000313" key="6">
    <source>
        <dbReference type="Proteomes" id="UP001274896"/>
    </source>
</evidence>